<feature type="region of interest" description="Disordered" evidence="1">
    <location>
        <begin position="1"/>
        <end position="26"/>
    </location>
</feature>
<dbReference type="PANTHER" id="PTHR19338">
    <property type="entry name" value="TRANSLOCASE OF INNER MITOCHONDRIAL MEMBRANE 13 HOMOLOG"/>
    <property type="match status" value="1"/>
</dbReference>
<dbReference type="Proteomes" id="UP000826656">
    <property type="component" value="Unassembled WGS sequence"/>
</dbReference>
<dbReference type="Pfam" id="PF00931">
    <property type="entry name" value="NB-ARC"/>
    <property type="match status" value="1"/>
</dbReference>
<feature type="domain" description="NB-ARC" evidence="2">
    <location>
        <begin position="34"/>
        <end position="71"/>
    </location>
</feature>
<evidence type="ECO:0000259" key="2">
    <source>
        <dbReference type="Pfam" id="PF00931"/>
    </source>
</evidence>
<evidence type="ECO:0000313" key="3">
    <source>
        <dbReference type="EMBL" id="KAH0749307.1"/>
    </source>
</evidence>
<dbReference type="InterPro" id="IPR002182">
    <property type="entry name" value="NB-ARC"/>
</dbReference>
<evidence type="ECO:0000256" key="1">
    <source>
        <dbReference type="SAM" id="MobiDB-lite"/>
    </source>
</evidence>
<keyword evidence="4" id="KW-1185">Reference proteome</keyword>
<accession>A0ABQ7UI79</accession>
<reference evidence="3 4" key="1">
    <citation type="journal article" date="2021" name="bioRxiv">
        <title>Chromosome-scale and haplotype-resolved genome assembly of a tetraploid potato cultivar.</title>
        <authorList>
            <person name="Sun H."/>
            <person name="Jiao W.-B."/>
            <person name="Krause K."/>
            <person name="Campoy J.A."/>
            <person name="Goel M."/>
            <person name="Folz-Donahue K."/>
            <person name="Kukat C."/>
            <person name="Huettel B."/>
            <person name="Schneeberger K."/>
        </authorList>
    </citation>
    <scope>NUCLEOTIDE SEQUENCE [LARGE SCALE GENOMIC DNA]</scope>
    <source>
        <strain evidence="3">SolTubOtavaFocal</strain>
        <tissue evidence="3">Leaves</tissue>
    </source>
</reference>
<dbReference type="SUPFAM" id="SSF52540">
    <property type="entry name" value="P-loop containing nucleoside triphosphate hydrolases"/>
    <property type="match status" value="1"/>
</dbReference>
<sequence length="79" mass="8515">MDVVETCGEGTLSSGEPSAKPSITDDDEVVGFDKDAEIIMKKLTRGTKKRDVISIYGITGVGKTTLARKVLLECMRPLV</sequence>
<protein>
    <recommendedName>
        <fullName evidence="2">NB-ARC domain-containing protein</fullName>
    </recommendedName>
</protein>
<dbReference type="EMBL" id="JAIVGD010000019">
    <property type="protein sequence ID" value="KAH0749307.1"/>
    <property type="molecule type" value="Genomic_DNA"/>
</dbReference>
<organism evidence="3 4">
    <name type="scientific">Solanum tuberosum</name>
    <name type="common">Potato</name>
    <dbReference type="NCBI Taxonomy" id="4113"/>
    <lineage>
        <taxon>Eukaryota</taxon>
        <taxon>Viridiplantae</taxon>
        <taxon>Streptophyta</taxon>
        <taxon>Embryophyta</taxon>
        <taxon>Tracheophyta</taxon>
        <taxon>Spermatophyta</taxon>
        <taxon>Magnoliopsida</taxon>
        <taxon>eudicotyledons</taxon>
        <taxon>Gunneridae</taxon>
        <taxon>Pentapetalae</taxon>
        <taxon>asterids</taxon>
        <taxon>lamiids</taxon>
        <taxon>Solanales</taxon>
        <taxon>Solanaceae</taxon>
        <taxon>Solanoideae</taxon>
        <taxon>Solaneae</taxon>
        <taxon>Solanum</taxon>
    </lineage>
</organism>
<dbReference type="Gene3D" id="3.40.50.300">
    <property type="entry name" value="P-loop containing nucleotide triphosphate hydrolases"/>
    <property type="match status" value="1"/>
</dbReference>
<dbReference type="PANTHER" id="PTHR19338:SF73">
    <property type="entry name" value="DISEASE RESISTANCE PROTEIN RGA2-LIKE"/>
    <property type="match status" value="1"/>
</dbReference>
<proteinExistence type="predicted"/>
<name>A0ABQ7UI79_SOLTU</name>
<evidence type="ECO:0000313" key="4">
    <source>
        <dbReference type="Proteomes" id="UP000826656"/>
    </source>
</evidence>
<dbReference type="InterPro" id="IPR027417">
    <property type="entry name" value="P-loop_NTPase"/>
</dbReference>
<comment type="caution">
    <text evidence="3">The sequence shown here is derived from an EMBL/GenBank/DDBJ whole genome shotgun (WGS) entry which is preliminary data.</text>
</comment>
<gene>
    <name evidence="3" type="ORF">KY290_028539</name>
</gene>